<dbReference type="PANTHER" id="PTHR43710:SF7">
    <property type="entry name" value="INDOLEPYRUVATE OXIDOREDUCTASE SUBUNIT IORA"/>
    <property type="match status" value="1"/>
</dbReference>
<dbReference type="EMBL" id="DRNO01000049">
    <property type="protein sequence ID" value="HFC03368.1"/>
    <property type="molecule type" value="Genomic_DNA"/>
</dbReference>
<keyword evidence="6" id="KW-0813">Transport</keyword>
<comment type="subunit">
    <text evidence="3">Heterodimer of the IorA and IorB subunits.</text>
</comment>
<keyword evidence="11" id="KW-0408">Iron</keyword>
<evidence type="ECO:0000256" key="7">
    <source>
        <dbReference type="ARBA" id="ARBA00022485"/>
    </source>
</evidence>
<dbReference type="PANTHER" id="PTHR43710">
    <property type="entry name" value="2-HYDROXYACYL-COA LYASE"/>
    <property type="match status" value="1"/>
</dbReference>
<dbReference type="InterPro" id="IPR029061">
    <property type="entry name" value="THDP-binding"/>
</dbReference>
<accession>A0A7V2SI87</accession>
<gene>
    <name evidence="16" type="ORF">ENJ74_00720</name>
</gene>
<dbReference type="GO" id="GO:0044281">
    <property type="term" value="P:small molecule metabolic process"/>
    <property type="evidence" value="ECO:0007669"/>
    <property type="project" value="UniProtKB-ARBA"/>
</dbReference>
<dbReference type="GO" id="GO:0043805">
    <property type="term" value="F:indolepyruvate ferredoxin oxidoreductase activity"/>
    <property type="evidence" value="ECO:0007669"/>
    <property type="project" value="UniProtKB-EC"/>
</dbReference>
<dbReference type="InterPro" id="IPR017896">
    <property type="entry name" value="4Fe4S_Fe-S-bd"/>
</dbReference>
<keyword evidence="9" id="KW-0249">Electron transport</keyword>
<dbReference type="PIRSF" id="PIRSF006439">
    <property type="entry name" value="Indolepyruvate_ferr_oxidored"/>
    <property type="match status" value="1"/>
</dbReference>
<dbReference type="InterPro" id="IPR002880">
    <property type="entry name" value="Pyrv_Fd/Flavodoxin_OxRdtase_N"/>
</dbReference>
<dbReference type="EC" id="1.2.7.8" evidence="4"/>
<evidence type="ECO:0000256" key="6">
    <source>
        <dbReference type="ARBA" id="ARBA00022448"/>
    </source>
</evidence>
<keyword evidence="12" id="KW-0411">Iron-sulfur</keyword>
<protein>
    <recommendedName>
        <fullName evidence="5">Indolepyruvate oxidoreductase subunit IorA</fullName>
        <ecNumber evidence="4">1.2.7.8</ecNumber>
    </recommendedName>
    <alternativeName>
        <fullName evidence="13">Indolepyruvate ferredoxin oxidoreductase subunit alpha</fullName>
    </alternativeName>
</protein>
<comment type="function">
    <text evidence="2">Catalyzes the ferredoxin-dependent oxidative decarboxylation of arylpyruvates.</text>
</comment>
<dbReference type="Gene3D" id="3.40.50.970">
    <property type="match status" value="2"/>
</dbReference>
<dbReference type="CDD" id="cd07034">
    <property type="entry name" value="TPP_PYR_PFOR_IOR-alpha_like"/>
    <property type="match status" value="1"/>
</dbReference>
<feature type="domain" description="4Fe-4S ferredoxin-type" evidence="15">
    <location>
        <begin position="546"/>
        <end position="577"/>
    </location>
</feature>
<evidence type="ECO:0000256" key="2">
    <source>
        <dbReference type="ARBA" id="ARBA00002995"/>
    </source>
</evidence>
<dbReference type="SUPFAM" id="SSF52922">
    <property type="entry name" value="TK C-terminal domain-like"/>
    <property type="match status" value="1"/>
</dbReference>
<evidence type="ECO:0000256" key="8">
    <source>
        <dbReference type="ARBA" id="ARBA00022723"/>
    </source>
</evidence>
<reference evidence="16" key="1">
    <citation type="journal article" date="2020" name="mSystems">
        <title>Genome- and Community-Level Interaction Insights into Carbon Utilization and Element Cycling Functions of Hydrothermarchaeota in Hydrothermal Sediment.</title>
        <authorList>
            <person name="Zhou Z."/>
            <person name="Liu Y."/>
            <person name="Xu W."/>
            <person name="Pan J."/>
            <person name="Luo Z.H."/>
            <person name="Li M."/>
        </authorList>
    </citation>
    <scope>NUCLEOTIDE SEQUENCE [LARGE SCALE GENOMIC DNA]</scope>
    <source>
        <strain evidence="16">HyVt-513</strain>
    </source>
</reference>
<evidence type="ECO:0000256" key="13">
    <source>
        <dbReference type="ARBA" id="ARBA00030514"/>
    </source>
</evidence>
<evidence type="ECO:0000256" key="14">
    <source>
        <dbReference type="ARBA" id="ARBA00048332"/>
    </source>
</evidence>
<proteinExistence type="predicted"/>
<dbReference type="FunFam" id="3.40.50.970:FF:000039">
    <property type="entry name" value="Indolepyruvate oxidoreductase subunit IorA"/>
    <property type="match status" value="1"/>
</dbReference>
<dbReference type="CDD" id="cd02008">
    <property type="entry name" value="TPP_IOR_alpha"/>
    <property type="match status" value="1"/>
</dbReference>
<dbReference type="AlphaFoldDB" id="A0A7V2SI87"/>
<comment type="caution">
    <text evidence="16">The sequence shown here is derived from an EMBL/GenBank/DDBJ whole genome shotgun (WGS) entry which is preliminary data.</text>
</comment>
<evidence type="ECO:0000256" key="1">
    <source>
        <dbReference type="ARBA" id="ARBA00001966"/>
    </source>
</evidence>
<dbReference type="InterPro" id="IPR017721">
    <property type="entry name" value="IorA"/>
</dbReference>
<name>A0A7V2SI87_9BACT</name>
<dbReference type="Pfam" id="PF02775">
    <property type="entry name" value="TPP_enzyme_C"/>
    <property type="match status" value="1"/>
</dbReference>
<evidence type="ECO:0000256" key="5">
    <source>
        <dbReference type="ARBA" id="ARBA00017710"/>
    </source>
</evidence>
<organism evidence="16">
    <name type="scientific">Nitratifractor salsuginis</name>
    <dbReference type="NCBI Taxonomy" id="269261"/>
    <lineage>
        <taxon>Bacteria</taxon>
        <taxon>Pseudomonadati</taxon>
        <taxon>Campylobacterota</taxon>
        <taxon>Epsilonproteobacteria</taxon>
        <taxon>Campylobacterales</taxon>
        <taxon>Sulfurovaceae</taxon>
        <taxon>Nitratifractor</taxon>
    </lineage>
</organism>
<evidence type="ECO:0000256" key="3">
    <source>
        <dbReference type="ARBA" id="ARBA00011238"/>
    </source>
</evidence>
<sequence length="590" mass="65761">MKETLMGNDAIAWGLIHADVEMVSGYPGTPSSEILGMVQKIKSKLKLPVYAEWATNEKVGFEVAYAGAIAGKRTAATMKQVGLNVASDALMSAAYIGNRGGFLLIAADDPGFHSSQTEQDSRVFAKFARIPVLDPSTPQDAYDMTRYGVELSERFETPVMLRPVMRVCHAREIIEMEDATDFHPKEGKFVRNIPRWAAVPREGRLQQGYEALDRIEAIAAYNWEEHLEPRFEALEGKSDVLILASGTGYAFTREAMEELGVEADLVKVEMPYPLPAEEIRKRFEAYEKVLVVEEPYPCIEEQVMDPAKVHGRLDKTMNRIDEMKKEHILEAFKKLGLYEGENIYAPKLTFSIDVPPRPPALCPGCPHRDIYYAIMKVFKKNKSIYPSDIGCYTLALAQGAIDTILCMGASVSMASGLSLADPSKTVVATIGDGTFFHSGIPPLINAVYQGHRFILVILDNSTIAMTGRQVTPERFNQTLDIGRIVEGMGIKCYEHTYSHEMHKNIDFFKGIKKIYESEEHHGPLVVRVRQFCILDNERKDDWVPGQYAVVDPELCVACDQCTTVYKCPPMAYNAEGKIEIDPFLCAGCGG</sequence>
<dbReference type="Proteomes" id="UP000885722">
    <property type="component" value="Unassembled WGS sequence"/>
</dbReference>
<keyword evidence="8" id="KW-0479">Metal-binding</keyword>
<dbReference type="Gene3D" id="3.40.50.920">
    <property type="match status" value="1"/>
</dbReference>
<evidence type="ECO:0000256" key="4">
    <source>
        <dbReference type="ARBA" id="ARBA00012812"/>
    </source>
</evidence>
<comment type="catalytic activity">
    <reaction evidence="14">
        <text>indole-3-pyruvate + 2 oxidized [2Fe-2S]-[ferredoxin] + CoA = (indol-3-yl)acetyl-CoA + 2 reduced [2Fe-2S]-[ferredoxin] + CO2 + H(+)</text>
        <dbReference type="Rhea" id="RHEA:12645"/>
        <dbReference type="Rhea" id="RHEA-COMP:10000"/>
        <dbReference type="Rhea" id="RHEA-COMP:10001"/>
        <dbReference type="ChEBI" id="CHEBI:15378"/>
        <dbReference type="ChEBI" id="CHEBI:16526"/>
        <dbReference type="ChEBI" id="CHEBI:17640"/>
        <dbReference type="ChEBI" id="CHEBI:33737"/>
        <dbReference type="ChEBI" id="CHEBI:33738"/>
        <dbReference type="ChEBI" id="CHEBI:57271"/>
        <dbReference type="ChEBI" id="CHEBI:57287"/>
        <dbReference type="EC" id="1.2.7.8"/>
    </reaction>
</comment>
<evidence type="ECO:0000256" key="9">
    <source>
        <dbReference type="ARBA" id="ARBA00022982"/>
    </source>
</evidence>
<dbReference type="PROSITE" id="PS51379">
    <property type="entry name" value="4FE4S_FER_2"/>
    <property type="match status" value="1"/>
</dbReference>
<dbReference type="SUPFAM" id="SSF54862">
    <property type="entry name" value="4Fe-4S ferredoxins"/>
    <property type="match status" value="1"/>
</dbReference>
<evidence type="ECO:0000256" key="10">
    <source>
        <dbReference type="ARBA" id="ARBA00023002"/>
    </source>
</evidence>
<dbReference type="SUPFAM" id="SSF52518">
    <property type="entry name" value="Thiamin diphosphate-binding fold (THDP-binding)"/>
    <property type="match status" value="2"/>
</dbReference>
<keyword evidence="10" id="KW-0560">Oxidoreductase</keyword>
<feature type="non-terminal residue" evidence="16">
    <location>
        <position position="590"/>
    </location>
</feature>
<dbReference type="GO" id="GO:0051539">
    <property type="term" value="F:4 iron, 4 sulfur cluster binding"/>
    <property type="evidence" value="ECO:0007669"/>
    <property type="project" value="UniProtKB-KW"/>
</dbReference>
<dbReference type="InterPro" id="IPR009014">
    <property type="entry name" value="Transketo_C/PFOR_II"/>
</dbReference>
<evidence type="ECO:0000313" key="16">
    <source>
        <dbReference type="EMBL" id="HFC03368.1"/>
    </source>
</evidence>
<dbReference type="Pfam" id="PF01855">
    <property type="entry name" value="POR_N"/>
    <property type="match status" value="1"/>
</dbReference>
<evidence type="ECO:0000256" key="12">
    <source>
        <dbReference type="ARBA" id="ARBA00023014"/>
    </source>
</evidence>
<evidence type="ECO:0000259" key="15">
    <source>
        <dbReference type="PROSITE" id="PS51379"/>
    </source>
</evidence>
<keyword evidence="7" id="KW-0004">4Fe-4S</keyword>
<evidence type="ECO:0000256" key="11">
    <source>
        <dbReference type="ARBA" id="ARBA00023004"/>
    </source>
</evidence>
<dbReference type="GO" id="GO:0046872">
    <property type="term" value="F:metal ion binding"/>
    <property type="evidence" value="ECO:0007669"/>
    <property type="project" value="UniProtKB-KW"/>
</dbReference>
<comment type="cofactor">
    <cofactor evidence="1">
        <name>[4Fe-4S] cluster</name>
        <dbReference type="ChEBI" id="CHEBI:49883"/>
    </cofactor>
</comment>
<dbReference type="GO" id="GO:0030976">
    <property type="term" value="F:thiamine pyrophosphate binding"/>
    <property type="evidence" value="ECO:0007669"/>
    <property type="project" value="InterPro"/>
</dbReference>
<dbReference type="InterPro" id="IPR045025">
    <property type="entry name" value="HACL1-like"/>
</dbReference>
<dbReference type="InterPro" id="IPR011766">
    <property type="entry name" value="TPP_enzyme_TPP-bd"/>
</dbReference>